<dbReference type="GeneID" id="63853389"/>
<feature type="region of interest" description="Disordered" evidence="2">
    <location>
        <begin position="59"/>
        <end position="87"/>
    </location>
</feature>
<feature type="compositionally biased region" description="Polar residues" evidence="2">
    <location>
        <begin position="390"/>
        <end position="409"/>
    </location>
</feature>
<proteinExistence type="predicted"/>
<feature type="compositionally biased region" description="Basic residues" evidence="2">
    <location>
        <begin position="127"/>
        <end position="142"/>
    </location>
</feature>
<sequence>MSSDPDHSLTHYHQPSKRRFDEGKSECPTSPSTEPEASLPEPSLFSSLLFNRERVYRDSSSSVLPATSERQSKAQVVEALGDSRKDARQRFSLVHAQWEREGRSGQNSMLGILARLKSNQMAPVSKGRGKPAKKIATKTKAKAKVEEDKSRKRPAPRVSVQRISKSQKTESKAREEANTKKKVDGLGGDASTRPSVGEPMEIVDSDDDIPPKTSSRSQHDEHALPGPLASKTLAFTAESNDWSFQKLDSLSSKSDWQPGPSREETGHTIQRLRQELEAANSKTESVERLLQQRIDEMKSSQVYSDDLAAKRFACLQGELKEEREAHRIVIKERDQLLSDVDISRTQYTDMAAKYADLECRYDRVSKDQDAILEENCRLVKENQTLTAVAGTSTTHRSTLSPAPSSSACSNEEKKTENIRRTYVKVKRRFDHLHKAANDLATCTWSIDVSNFGEFGQYLKQLRTALDEDSSLEGQSFVVRDQSRDKD</sequence>
<dbReference type="AlphaFoldDB" id="A0A9P4L6Y9"/>
<evidence type="ECO:0000256" key="2">
    <source>
        <dbReference type="SAM" id="MobiDB-lite"/>
    </source>
</evidence>
<feature type="compositionally biased region" description="Polar residues" evidence="2">
    <location>
        <begin position="59"/>
        <end position="69"/>
    </location>
</feature>
<feature type="region of interest" description="Disordered" evidence="2">
    <location>
        <begin position="118"/>
        <end position="232"/>
    </location>
</feature>
<evidence type="ECO:0000313" key="3">
    <source>
        <dbReference type="EMBL" id="KAF1843802.1"/>
    </source>
</evidence>
<dbReference type="EMBL" id="ML976617">
    <property type="protein sequence ID" value="KAF1843802.1"/>
    <property type="molecule type" value="Genomic_DNA"/>
</dbReference>
<feature type="coiled-coil region" evidence="1">
    <location>
        <begin position="262"/>
        <end position="289"/>
    </location>
</feature>
<organism evidence="3 4">
    <name type="scientific">Cucurbitaria berberidis CBS 394.84</name>
    <dbReference type="NCBI Taxonomy" id="1168544"/>
    <lineage>
        <taxon>Eukaryota</taxon>
        <taxon>Fungi</taxon>
        <taxon>Dikarya</taxon>
        <taxon>Ascomycota</taxon>
        <taxon>Pezizomycotina</taxon>
        <taxon>Dothideomycetes</taxon>
        <taxon>Pleosporomycetidae</taxon>
        <taxon>Pleosporales</taxon>
        <taxon>Pleosporineae</taxon>
        <taxon>Cucurbitariaceae</taxon>
        <taxon>Cucurbitaria</taxon>
    </lineage>
</organism>
<feature type="compositionally biased region" description="Basic and acidic residues" evidence="2">
    <location>
        <begin position="167"/>
        <end position="184"/>
    </location>
</feature>
<feature type="region of interest" description="Disordered" evidence="2">
    <location>
        <begin position="390"/>
        <end position="412"/>
    </location>
</feature>
<feature type="region of interest" description="Disordered" evidence="2">
    <location>
        <begin position="1"/>
        <end position="44"/>
    </location>
</feature>
<dbReference type="RefSeq" id="XP_040786365.1">
    <property type="nucleotide sequence ID" value="XM_040936138.1"/>
</dbReference>
<keyword evidence="1" id="KW-0175">Coiled coil</keyword>
<keyword evidence="4" id="KW-1185">Reference proteome</keyword>
<protein>
    <submittedName>
        <fullName evidence="3">Uncharacterized protein</fullName>
    </submittedName>
</protein>
<gene>
    <name evidence="3" type="ORF">K460DRAFT_397022</name>
</gene>
<evidence type="ECO:0000256" key="1">
    <source>
        <dbReference type="SAM" id="Coils"/>
    </source>
</evidence>
<evidence type="ECO:0000313" key="4">
    <source>
        <dbReference type="Proteomes" id="UP000800039"/>
    </source>
</evidence>
<dbReference type="OrthoDB" id="3692888at2759"/>
<feature type="compositionally biased region" description="Low complexity" evidence="2">
    <location>
        <begin position="26"/>
        <end position="44"/>
    </location>
</feature>
<comment type="caution">
    <text evidence="3">The sequence shown here is derived from an EMBL/GenBank/DDBJ whole genome shotgun (WGS) entry which is preliminary data.</text>
</comment>
<reference evidence="3" key="1">
    <citation type="submission" date="2020-01" db="EMBL/GenBank/DDBJ databases">
        <authorList>
            <consortium name="DOE Joint Genome Institute"/>
            <person name="Haridas S."/>
            <person name="Albert R."/>
            <person name="Binder M."/>
            <person name="Bloem J."/>
            <person name="Labutti K."/>
            <person name="Salamov A."/>
            <person name="Andreopoulos B."/>
            <person name="Baker S.E."/>
            <person name="Barry K."/>
            <person name="Bills G."/>
            <person name="Bluhm B.H."/>
            <person name="Cannon C."/>
            <person name="Castanera R."/>
            <person name="Culley D.E."/>
            <person name="Daum C."/>
            <person name="Ezra D."/>
            <person name="Gonzalez J.B."/>
            <person name="Henrissat B."/>
            <person name="Kuo A."/>
            <person name="Liang C."/>
            <person name="Lipzen A."/>
            <person name="Lutzoni F."/>
            <person name="Magnuson J."/>
            <person name="Mondo S."/>
            <person name="Nolan M."/>
            <person name="Ohm R."/>
            <person name="Pangilinan J."/>
            <person name="Park H.-J."/>
            <person name="Ramirez L."/>
            <person name="Alfaro M."/>
            <person name="Sun H."/>
            <person name="Tritt A."/>
            <person name="Yoshinaga Y."/>
            <person name="Zwiers L.-H."/>
            <person name="Turgeon B.G."/>
            <person name="Goodwin S.B."/>
            <person name="Spatafora J.W."/>
            <person name="Crous P.W."/>
            <person name="Grigoriev I.V."/>
        </authorList>
    </citation>
    <scope>NUCLEOTIDE SEQUENCE</scope>
    <source>
        <strain evidence="3">CBS 394.84</strain>
    </source>
</reference>
<accession>A0A9P4L6Y9</accession>
<dbReference type="Proteomes" id="UP000800039">
    <property type="component" value="Unassembled WGS sequence"/>
</dbReference>
<name>A0A9P4L6Y9_9PLEO</name>